<dbReference type="OrthoDB" id="9836668at2"/>
<comment type="caution">
    <text evidence="1">The sequence shown here is derived from an EMBL/GenBank/DDBJ whole genome shotgun (WGS) entry which is preliminary data.</text>
</comment>
<gene>
    <name evidence="1" type="ORF">FHS99_001574</name>
</gene>
<organism evidence="1 2">
    <name type="scientific">Sphingomonas prati</name>
    <dbReference type="NCBI Taxonomy" id="1843237"/>
    <lineage>
        <taxon>Bacteria</taxon>
        <taxon>Pseudomonadati</taxon>
        <taxon>Pseudomonadota</taxon>
        <taxon>Alphaproteobacteria</taxon>
        <taxon>Sphingomonadales</taxon>
        <taxon>Sphingomonadaceae</taxon>
        <taxon>Sphingomonas</taxon>
    </lineage>
</organism>
<dbReference type="AlphaFoldDB" id="A0A7W9BS30"/>
<dbReference type="RefSeq" id="WP_157174700.1">
    <property type="nucleotide sequence ID" value="NZ_BMJP01000002.1"/>
</dbReference>
<reference evidence="1 2" key="1">
    <citation type="submission" date="2020-08" db="EMBL/GenBank/DDBJ databases">
        <title>Genomic Encyclopedia of Type Strains, Phase IV (KMG-IV): sequencing the most valuable type-strain genomes for metagenomic binning, comparative biology and taxonomic classification.</title>
        <authorList>
            <person name="Goeker M."/>
        </authorList>
    </citation>
    <scope>NUCLEOTIDE SEQUENCE [LARGE SCALE GENOMIC DNA]</scope>
    <source>
        <strain evidence="1 2">DSM 103336</strain>
    </source>
</reference>
<keyword evidence="2" id="KW-1185">Reference proteome</keyword>
<proteinExistence type="predicted"/>
<sequence>MRRAPTLIINPLRDPTVAGGTVQMPMLSCYRACYDARAFVVCLTAGADAKLGIGPAGAMSHTVRSRIERVATRVAATMPEQGQHAIILDAGDL</sequence>
<name>A0A7W9BS30_9SPHN</name>
<evidence type="ECO:0000313" key="2">
    <source>
        <dbReference type="Proteomes" id="UP000546701"/>
    </source>
</evidence>
<evidence type="ECO:0000313" key="1">
    <source>
        <dbReference type="EMBL" id="MBB5729096.1"/>
    </source>
</evidence>
<dbReference type="EMBL" id="JACIJR010000003">
    <property type="protein sequence ID" value="MBB5729096.1"/>
    <property type="molecule type" value="Genomic_DNA"/>
</dbReference>
<dbReference type="Proteomes" id="UP000546701">
    <property type="component" value="Unassembled WGS sequence"/>
</dbReference>
<protein>
    <submittedName>
        <fullName evidence="1">Uncharacterized protein</fullName>
    </submittedName>
</protein>
<accession>A0A7W9BS30</accession>